<organism evidence="2 3">
    <name type="scientific">Orchesella cincta</name>
    <name type="common">Springtail</name>
    <name type="synonym">Podura cincta</name>
    <dbReference type="NCBI Taxonomy" id="48709"/>
    <lineage>
        <taxon>Eukaryota</taxon>
        <taxon>Metazoa</taxon>
        <taxon>Ecdysozoa</taxon>
        <taxon>Arthropoda</taxon>
        <taxon>Hexapoda</taxon>
        <taxon>Collembola</taxon>
        <taxon>Entomobryomorpha</taxon>
        <taxon>Entomobryoidea</taxon>
        <taxon>Orchesellidae</taxon>
        <taxon>Orchesellinae</taxon>
        <taxon>Orchesella</taxon>
    </lineage>
</organism>
<keyword evidence="1" id="KW-0812">Transmembrane</keyword>
<keyword evidence="1" id="KW-1133">Transmembrane helix</keyword>
<name>A0A1D2MCM1_ORCCI</name>
<keyword evidence="1" id="KW-0472">Membrane</keyword>
<dbReference type="Proteomes" id="UP000094527">
    <property type="component" value="Unassembled WGS sequence"/>
</dbReference>
<feature type="transmembrane region" description="Helical" evidence="1">
    <location>
        <begin position="128"/>
        <end position="152"/>
    </location>
</feature>
<accession>A0A1D2MCM1</accession>
<dbReference type="AlphaFoldDB" id="A0A1D2MCM1"/>
<sequence length="256" mass="29942">MCTECCWCLCIHQVSFRGASYFFSSVHNYDTVYKLLNLVVKNILLRTYFMDSHLSEELNVNEPLEDVSDLVCKFSYYVSTLVTALLIFRGIEKEWRQIIQWSATVFLMIEVMAFGVQSTLYPDSFTRLNFTLTIIGRVVFVAFYMISLALYVREVRREENETDQERQWKIEPSYVYGQGSSGRTWGLGSLSFVGFNGTIPRANSVPKFKVENNNRGNSGWNNKFHKFPFSNWNRQDSGFYFERFPKYENCHGPPMH</sequence>
<evidence type="ECO:0000313" key="2">
    <source>
        <dbReference type="EMBL" id="ODM90662.1"/>
    </source>
</evidence>
<reference evidence="2 3" key="1">
    <citation type="journal article" date="2016" name="Genome Biol. Evol.">
        <title>Gene Family Evolution Reflects Adaptation to Soil Environmental Stressors in the Genome of the Collembolan Orchesella cincta.</title>
        <authorList>
            <person name="Faddeeva-Vakhrusheva A."/>
            <person name="Derks M.F."/>
            <person name="Anvar S.Y."/>
            <person name="Agamennone V."/>
            <person name="Suring W."/>
            <person name="Smit S."/>
            <person name="van Straalen N.M."/>
            <person name="Roelofs D."/>
        </authorList>
    </citation>
    <scope>NUCLEOTIDE SEQUENCE [LARGE SCALE GENOMIC DNA]</scope>
    <source>
        <tissue evidence="2">Mixed pool</tissue>
    </source>
</reference>
<dbReference type="OrthoDB" id="10506424at2759"/>
<proteinExistence type="predicted"/>
<dbReference type="OMA" id="LLRTYFM"/>
<feature type="transmembrane region" description="Helical" evidence="1">
    <location>
        <begin position="98"/>
        <end position="116"/>
    </location>
</feature>
<keyword evidence="3" id="KW-1185">Reference proteome</keyword>
<evidence type="ECO:0000256" key="1">
    <source>
        <dbReference type="SAM" id="Phobius"/>
    </source>
</evidence>
<protein>
    <submittedName>
        <fullName evidence="2">Uncharacterized protein</fullName>
    </submittedName>
</protein>
<dbReference type="EMBL" id="LJIJ01001858">
    <property type="protein sequence ID" value="ODM90662.1"/>
    <property type="molecule type" value="Genomic_DNA"/>
</dbReference>
<comment type="caution">
    <text evidence="2">The sequence shown here is derived from an EMBL/GenBank/DDBJ whole genome shotgun (WGS) entry which is preliminary data.</text>
</comment>
<gene>
    <name evidence="2" type="ORF">Ocin01_16014</name>
</gene>
<evidence type="ECO:0000313" key="3">
    <source>
        <dbReference type="Proteomes" id="UP000094527"/>
    </source>
</evidence>